<evidence type="ECO:0000313" key="2">
    <source>
        <dbReference type="EMBL" id="CAE8693843.1"/>
    </source>
</evidence>
<organism evidence="2 3">
    <name type="scientific">Polarella glacialis</name>
    <name type="common">Dinoflagellate</name>
    <dbReference type="NCBI Taxonomy" id="89957"/>
    <lineage>
        <taxon>Eukaryota</taxon>
        <taxon>Sar</taxon>
        <taxon>Alveolata</taxon>
        <taxon>Dinophyceae</taxon>
        <taxon>Suessiales</taxon>
        <taxon>Suessiaceae</taxon>
        <taxon>Polarella</taxon>
    </lineage>
</organism>
<name>A0A813K4P0_POLGL</name>
<dbReference type="EMBL" id="CAJNNW010027931">
    <property type="protein sequence ID" value="CAE8693843.1"/>
    <property type="molecule type" value="Genomic_DNA"/>
</dbReference>
<dbReference type="Proteomes" id="UP000626109">
    <property type="component" value="Unassembled WGS sequence"/>
</dbReference>
<dbReference type="AlphaFoldDB" id="A0A813K4P0"/>
<evidence type="ECO:0000313" key="3">
    <source>
        <dbReference type="Proteomes" id="UP000626109"/>
    </source>
</evidence>
<protein>
    <submittedName>
        <fullName evidence="2">Uncharacterized protein</fullName>
    </submittedName>
</protein>
<feature type="region of interest" description="Disordered" evidence="1">
    <location>
        <begin position="168"/>
        <end position="232"/>
    </location>
</feature>
<sequence length="232" mass="26295">MSMANQASGGAAAVESDEEKEEKKETVASAGSSVAAKGRGKGKRAPNAEHCLPPILPEIDELCKKFAIEDKITRRLNDVMMTREDSFETDMKCLWEVCEQAKKPSGSLMVKIGELERGCFTGAGKLDQEMANFRSKFKLDDKALARFVDVVHRRNEKQEDMRQLERHLRNAANPSQAIMPLLSVLKKEGRLPSPDRDKDKDRDRARRYRSKSKSRSRSKKGDKKRKSRSRSR</sequence>
<gene>
    <name evidence="2" type="ORF">PGLA2088_LOCUS28557</name>
</gene>
<proteinExistence type="predicted"/>
<comment type="caution">
    <text evidence="2">The sequence shown here is derived from an EMBL/GenBank/DDBJ whole genome shotgun (WGS) entry which is preliminary data.</text>
</comment>
<feature type="compositionally biased region" description="Low complexity" evidence="1">
    <location>
        <begin position="27"/>
        <end position="37"/>
    </location>
</feature>
<reference evidence="2" key="1">
    <citation type="submission" date="2021-02" db="EMBL/GenBank/DDBJ databases">
        <authorList>
            <person name="Dougan E. K."/>
            <person name="Rhodes N."/>
            <person name="Thang M."/>
            <person name="Chan C."/>
        </authorList>
    </citation>
    <scope>NUCLEOTIDE SEQUENCE</scope>
</reference>
<feature type="compositionally biased region" description="Basic residues" evidence="1">
    <location>
        <begin position="205"/>
        <end position="232"/>
    </location>
</feature>
<evidence type="ECO:0000256" key="1">
    <source>
        <dbReference type="SAM" id="MobiDB-lite"/>
    </source>
</evidence>
<feature type="compositionally biased region" description="Basic and acidic residues" evidence="1">
    <location>
        <begin position="185"/>
        <end position="204"/>
    </location>
</feature>
<accession>A0A813K4P0</accession>
<feature type="region of interest" description="Disordered" evidence="1">
    <location>
        <begin position="1"/>
        <end position="49"/>
    </location>
</feature>